<evidence type="ECO:0000313" key="2">
    <source>
        <dbReference type="Proteomes" id="UP000283762"/>
    </source>
</evidence>
<reference evidence="1 2" key="1">
    <citation type="submission" date="2018-08" db="EMBL/GenBank/DDBJ databases">
        <title>A genome reference for cultivated species of the human gut microbiota.</title>
        <authorList>
            <person name="Zou Y."/>
            <person name="Xue W."/>
            <person name="Luo G."/>
        </authorList>
    </citation>
    <scope>NUCLEOTIDE SEQUENCE [LARGE SCALE GENOMIC DNA]</scope>
    <source>
        <strain evidence="1 2">AM25-16</strain>
    </source>
</reference>
<sequence>LRYLKKIFYNSVAELRITFHCLRHSYIFLFTRNKKLTRNKLLDR</sequence>
<dbReference type="AlphaFoldDB" id="A0A414PWH7"/>
<feature type="non-terminal residue" evidence="1">
    <location>
        <position position="1"/>
    </location>
</feature>
<organism evidence="1 2">
    <name type="scientific">Bacteroides stercoris</name>
    <dbReference type="NCBI Taxonomy" id="46506"/>
    <lineage>
        <taxon>Bacteria</taxon>
        <taxon>Pseudomonadati</taxon>
        <taxon>Bacteroidota</taxon>
        <taxon>Bacteroidia</taxon>
        <taxon>Bacteroidales</taxon>
        <taxon>Bacteroidaceae</taxon>
        <taxon>Bacteroides</taxon>
    </lineage>
</organism>
<evidence type="ECO:0000313" key="1">
    <source>
        <dbReference type="EMBL" id="RHF72947.1"/>
    </source>
</evidence>
<dbReference type="EMBL" id="QRHJ01000039">
    <property type="protein sequence ID" value="RHF72947.1"/>
    <property type="molecule type" value="Genomic_DNA"/>
</dbReference>
<comment type="caution">
    <text evidence="1">The sequence shown here is derived from an EMBL/GenBank/DDBJ whole genome shotgun (WGS) entry which is preliminary data.</text>
</comment>
<name>A0A414PWH7_BACSE</name>
<gene>
    <name evidence="1" type="ORF">DW668_12890</name>
</gene>
<protein>
    <submittedName>
        <fullName evidence="1">Site-specific integrase</fullName>
    </submittedName>
</protein>
<dbReference type="Proteomes" id="UP000283762">
    <property type="component" value="Unassembled WGS sequence"/>
</dbReference>
<accession>A0A414PWH7</accession>
<proteinExistence type="predicted"/>